<dbReference type="InterPro" id="IPR042184">
    <property type="entry name" value="YqeY/Aim41_N"/>
</dbReference>
<sequence>MSLLDTINQDLKTAMISKEVVARDTIRMLLSEIKKYEIDEREEATDPIILALINKNVKQRRDSIEQFKNGGRADLVTKEEEQLKVILQYLPQQLSVDEIKAIVQQGIDEISAQTMQDMGKLMALLKPQLEGKADMSVVSAAVKELLN</sequence>
<dbReference type="InterPro" id="IPR019004">
    <property type="entry name" value="YqeY/Aim41"/>
</dbReference>
<dbReference type="Gene3D" id="1.10.1510.10">
    <property type="entry name" value="Uncharacterised protein YqeY/AIM41 PF09424, N-terminal domain"/>
    <property type="match status" value="1"/>
</dbReference>
<proteinExistence type="predicted"/>
<dbReference type="EMBL" id="LIAV01000167">
    <property type="protein sequence ID" value="KRO40166.1"/>
    <property type="molecule type" value="Genomic_DNA"/>
</dbReference>
<name>A0A0R2PQK4_9GAMM</name>
<comment type="caution">
    <text evidence="1">The sequence shown here is derived from an EMBL/GenBank/DDBJ whole genome shotgun (WGS) entry which is preliminary data.</text>
</comment>
<dbReference type="Gene3D" id="1.10.10.410">
    <property type="match status" value="1"/>
</dbReference>
<dbReference type="Proteomes" id="UP000050874">
    <property type="component" value="Unassembled WGS sequence"/>
</dbReference>
<evidence type="ECO:0000313" key="2">
    <source>
        <dbReference type="Proteomes" id="UP000050874"/>
    </source>
</evidence>
<dbReference type="PANTHER" id="PTHR28055:SF1">
    <property type="entry name" value="ALTERED INHERITANCE OF MITOCHONDRIA PROTEIN 41, MITOCHONDRIAL"/>
    <property type="match status" value="1"/>
</dbReference>
<gene>
    <name evidence="1" type="ORF">ABR63_01195</name>
</gene>
<dbReference type="SUPFAM" id="SSF89095">
    <property type="entry name" value="GatB/YqeY motif"/>
    <property type="match status" value="1"/>
</dbReference>
<dbReference type="InterPro" id="IPR023168">
    <property type="entry name" value="GatB_Yqey_C_2"/>
</dbReference>
<dbReference type="GO" id="GO:0016884">
    <property type="term" value="F:carbon-nitrogen ligase activity, with glutamine as amido-N-donor"/>
    <property type="evidence" value="ECO:0007669"/>
    <property type="project" value="InterPro"/>
</dbReference>
<accession>A0A0R2PQK4</accession>
<dbReference type="Pfam" id="PF09424">
    <property type="entry name" value="YqeY"/>
    <property type="match status" value="1"/>
</dbReference>
<evidence type="ECO:0000313" key="1">
    <source>
        <dbReference type="EMBL" id="KRO40166.1"/>
    </source>
</evidence>
<dbReference type="GO" id="GO:0016740">
    <property type="term" value="F:transferase activity"/>
    <property type="evidence" value="ECO:0007669"/>
    <property type="project" value="UniProtKB-KW"/>
</dbReference>
<keyword evidence="1" id="KW-0808">Transferase</keyword>
<organism evidence="1 2">
    <name type="scientific">SAR86 cluster bacterium BACL1 MAG-120920-bin57</name>
    <dbReference type="NCBI Taxonomy" id="1655571"/>
    <lineage>
        <taxon>Bacteria</taxon>
        <taxon>Pseudomonadati</taxon>
        <taxon>Pseudomonadota</taxon>
        <taxon>Gammaproteobacteria</taxon>
        <taxon>SAR86 cluster</taxon>
    </lineage>
</organism>
<dbReference type="PANTHER" id="PTHR28055">
    <property type="entry name" value="ALTERED INHERITANCE OF MITOCHONDRIA PROTEIN 41, MITOCHONDRIAL"/>
    <property type="match status" value="1"/>
</dbReference>
<dbReference type="InterPro" id="IPR003789">
    <property type="entry name" value="Asn/Gln_tRNA_amidoTrase-B-like"/>
</dbReference>
<dbReference type="AlphaFoldDB" id="A0A0R2PQK4"/>
<reference evidence="2" key="1">
    <citation type="submission" date="2015-10" db="EMBL/GenBank/DDBJ databases">
        <title>Metagenome-Assembled Genomes uncover a global brackish microbiome.</title>
        <authorList>
            <person name="Hugerth L.W."/>
            <person name="Larsson J."/>
            <person name="Alneberg J."/>
            <person name="Lindh M.V."/>
            <person name="Legrand C."/>
            <person name="Pinhassi J."/>
            <person name="Andersson A."/>
        </authorList>
    </citation>
    <scope>NUCLEOTIDE SEQUENCE [LARGE SCALE GENOMIC DNA]</scope>
</reference>
<protein>
    <submittedName>
        <fullName evidence="1">Glutamyl-tRNA amidotransferase</fullName>
    </submittedName>
</protein>